<dbReference type="EC" id="2.7.1.148" evidence="2 9"/>
<comment type="function">
    <text evidence="9">Catalyzes the phosphorylation of the position 2 hydroxy group of 4-diphosphocytidyl-2C-methyl-D-erythritol.</text>
</comment>
<sequence length="316" mass="32321">MEAKQISASKDPSQRVRVRVPAKVNLALCVGSLADDGYHPLGTVFHALSLFDEVIATPGEPGTVVLTMSGEGLEDVPADETNLAVRAARLLAQRHGSPDLGVRLHLKKTIPVAGGMAGGSADAAGALLACAMLWDLDTIPDDLHELAAELGSDVPFPLMGGNAIGRGHGDQLVPLLGRGTYHWVLALAHEGLSTPAVFRRFDEMAARPDAAPASTEIPCAVAEALAKADPQALGKALRNDLQAAALDLRPELAQILQAGLDAGALGAMVSGSGPTCAFLAGSESAAMDLSAALAKLPQVRATRRATGPVPGATVLG</sequence>
<dbReference type="GO" id="GO:0050515">
    <property type="term" value="F:4-(cytidine 5'-diphospho)-2-C-methyl-D-erythritol kinase activity"/>
    <property type="evidence" value="ECO:0007669"/>
    <property type="project" value="UniProtKB-UniRule"/>
</dbReference>
<organism evidence="12 13">
    <name type="scientific">Luteococcus japonicus LSP_Lj1</name>
    <dbReference type="NCBI Taxonomy" id="1255658"/>
    <lineage>
        <taxon>Bacteria</taxon>
        <taxon>Bacillati</taxon>
        <taxon>Actinomycetota</taxon>
        <taxon>Actinomycetes</taxon>
        <taxon>Propionibacteriales</taxon>
        <taxon>Propionibacteriaceae</taxon>
        <taxon>Luteococcus</taxon>
    </lineage>
</organism>
<keyword evidence="4 9" id="KW-0808">Transferase</keyword>
<dbReference type="Pfam" id="PF00288">
    <property type="entry name" value="GHMP_kinases_N"/>
    <property type="match status" value="1"/>
</dbReference>
<dbReference type="UniPathway" id="UPA00056">
    <property type="reaction ID" value="UER00094"/>
</dbReference>
<dbReference type="GO" id="GO:0005524">
    <property type="term" value="F:ATP binding"/>
    <property type="evidence" value="ECO:0007669"/>
    <property type="project" value="UniProtKB-UniRule"/>
</dbReference>
<comment type="pathway">
    <text evidence="9">Isoprenoid biosynthesis; isopentenyl diphosphate biosynthesis via DXP pathway; isopentenyl diphosphate from 1-deoxy-D-xylulose 5-phosphate: step 3/6.</text>
</comment>
<keyword evidence="7 9" id="KW-0067">ATP-binding</keyword>
<comment type="similarity">
    <text evidence="1 9">Belongs to the GHMP kinase family. IspE subfamily.</text>
</comment>
<evidence type="ECO:0000256" key="1">
    <source>
        <dbReference type="ARBA" id="ARBA00009684"/>
    </source>
</evidence>
<dbReference type="NCBIfam" id="NF002870">
    <property type="entry name" value="PRK03188.1"/>
    <property type="match status" value="1"/>
</dbReference>
<evidence type="ECO:0000256" key="8">
    <source>
        <dbReference type="ARBA" id="ARBA00032554"/>
    </source>
</evidence>
<feature type="domain" description="GHMP kinase N-terminal" evidence="10">
    <location>
        <begin position="82"/>
        <end position="161"/>
    </location>
</feature>
<dbReference type="GO" id="GO:0016114">
    <property type="term" value="P:terpenoid biosynthetic process"/>
    <property type="evidence" value="ECO:0007669"/>
    <property type="project" value="UniProtKB-UniRule"/>
</dbReference>
<dbReference type="HAMAP" id="MF_00061">
    <property type="entry name" value="IspE"/>
    <property type="match status" value="1"/>
</dbReference>
<dbReference type="InterPro" id="IPR013750">
    <property type="entry name" value="GHMP_kinase_C_dom"/>
</dbReference>
<dbReference type="PIRSF" id="PIRSF010376">
    <property type="entry name" value="IspE"/>
    <property type="match status" value="1"/>
</dbReference>
<dbReference type="SUPFAM" id="SSF54211">
    <property type="entry name" value="Ribosomal protein S5 domain 2-like"/>
    <property type="match status" value="1"/>
</dbReference>
<gene>
    <name evidence="9" type="primary">ispE</name>
    <name evidence="12" type="ORF">FM114_13860</name>
</gene>
<dbReference type="PANTHER" id="PTHR43527">
    <property type="entry name" value="4-DIPHOSPHOCYTIDYL-2-C-METHYL-D-ERYTHRITOL KINASE, CHLOROPLASTIC"/>
    <property type="match status" value="1"/>
</dbReference>
<dbReference type="Gene3D" id="3.30.70.890">
    <property type="entry name" value="GHMP kinase, C-terminal domain"/>
    <property type="match status" value="1"/>
</dbReference>
<evidence type="ECO:0000256" key="4">
    <source>
        <dbReference type="ARBA" id="ARBA00022679"/>
    </source>
</evidence>
<evidence type="ECO:0000256" key="9">
    <source>
        <dbReference type="HAMAP-Rule" id="MF_00061"/>
    </source>
</evidence>
<dbReference type="EMBL" id="FUKQ01000049">
    <property type="protein sequence ID" value="SJN42892.1"/>
    <property type="molecule type" value="Genomic_DNA"/>
</dbReference>
<dbReference type="SUPFAM" id="SSF55060">
    <property type="entry name" value="GHMP Kinase, C-terminal domain"/>
    <property type="match status" value="1"/>
</dbReference>
<dbReference type="Proteomes" id="UP000188342">
    <property type="component" value="Unassembled WGS sequence"/>
</dbReference>
<dbReference type="InterPro" id="IPR020568">
    <property type="entry name" value="Ribosomal_Su5_D2-typ_SF"/>
</dbReference>
<dbReference type="InterPro" id="IPR004424">
    <property type="entry name" value="IspE"/>
</dbReference>
<feature type="active site" evidence="9">
    <location>
        <position position="23"/>
    </location>
</feature>
<keyword evidence="13" id="KW-1185">Reference proteome</keyword>
<evidence type="ECO:0000256" key="3">
    <source>
        <dbReference type="ARBA" id="ARBA00017473"/>
    </source>
</evidence>
<dbReference type="STRING" id="1255658.FM114_13860"/>
<evidence type="ECO:0000313" key="12">
    <source>
        <dbReference type="EMBL" id="SJN42892.1"/>
    </source>
</evidence>
<accession>A0A1R4KF81</accession>
<protein>
    <recommendedName>
        <fullName evidence="3 9">4-diphosphocytidyl-2-C-methyl-D-erythritol kinase</fullName>
        <shortName evidence="9">CMK</shortName>
        <ecNumber evidence="2 9">2.7.1.148</ecNumber>
    </recommendedName>
    <alternativeName>
        <fullName evidence="8 9">4-(cytidine-5'-diphospho)-2-C-methyl-D-erythritol kinase</fullName>
    </alternativeName>
</protein>
<dbReference type="Gene3D" id="3.30.230.10">
    <property type="match status" value="1"/>
</dbReference>
<evidence type="ECO:0000256" key="5">
    <source>
        <dbReference type="ARBA" id="ARBA00022741"/>
    </source>
</evidence>
<evidence type="ECO:0000313" key="13">
    <source>
        <dbReference type="Proteomes" id="UP000188342"/>
    </source>
</evidence>
<reference evidence="12 13" key="1">
    <citation type="submission" date="2017-02" db="EMBL/GenBank/DDBJ databases">
        <authorList>
            <person name="Peterson S.W."/>
        </authorList>
    </citation>
    <scope>NUCLEOTIDE SEQUENCE [LARGE SCALE GENOMIC DNA]</scope>
    <source>
        <strain evidence="12 13">LSP_Lj1</strain>
    </source>
</reference>
<name>A0A1R4KF81_9ACTN</name>
<proteinExistence type="inferred from homology"/>
<dbReference type="RefSeq" id="WP_211336602.1">
    <property type="nucleotide sequence ID" value="NZ_FUKQ01000049.1"/>
</dbReference>
<evidence type="ECO:0000259" key="11">
    <source>
        <dbReference type="Pfam" id="PF08544"/>
    </source>
</evidence>
<keyword evidence="9" id="KW-0414">Isoprene biosynthesis</keyword>
<dbReference type="NCBIfam" id="TIGR00154">
    <property type="entry name" value="ispE"/>
    <property type="match status" value="1"/>
</dbReference>
<feature type="active site" evidence="9">
    <location>
        <position position="153"/>
    </location>
</feature>
<keyword evidence="5 9" id="KW-0547">Nucleotide-binding</keyword>
<dbReference type="Pfam" id="PF08544">
    <property type="entry name" value="GHMP_kinases_C"/>
    <property type="match status" value="1"/>
</dbReference>
<dbReference type="PANTHER" id="PTHR43527:SF2">
    <property type="entry name" value="4-DIPHOSPHOCYTIDYL-2-C-METHYL-D-ERYTHRITOL KINASE, CHLOROPLASTIC"/>
    <property type="match status" value="1"/>
</dbReference>
<comment type="catalytic activity">
    <reaction evidence="9">
        <text>4-CDP-2-C-methyl-D-erythritol + ATP = 4-CDP-2-C-methyl-D-erythritol 2-phosphate + ADP + H(+)</text>
        <dbReference type="Rhea" id="RHEA:18437"/>
        <dbReference type="ChEBI" id="CHEBI:15378"/>
        <dbReference type="ChEBI" id="CHEBI:30616"/>
        <dbReference type="ChEBI" id="CHEBI:57823"/>
        <dbReference type="ChEBI" id="CHEBI:57919"/>
        <dbReference type="ChEBI" id="CHEBI:456216"/>
        <dbReference type="EC" id="2.7.1.148"/>
    </reaction>
</comment>
<dbReference type="GO" id="GO:0019288">
    <property type="term" value="P:isopentenyl diphosphate biosynthetic process, methylerythritol 4-phosphate pathway"/>
    <property type="evidence" value="ECO:0007669"/>
    <property type="project" value="UniProtKB-UniRule"/>
</dbReference>
<dbReference type="InterPro" id="IPR006204">
    <property type="entry name" value="GHMP_kinase_N_dom"/>
</dbReference>
<evidence type="ECO:0000256" key="6">
    <source>
        <dbReference type="ARBA" id="ARBA00022777"/>
    </source>
</evidence>
<keyword evidence="6 9" id="KW-0418">Kinase</keyword>
<evidence type="ECO:0000256" key="7">
    <source>
        <dbReference type="ARBA" id="ARBA00022840"/>
    </source>
</evidence>
<evidence type="ECO:0000256" key="2">
    <source>
        <dbReference type="ARBA" id="ARBA00012052"/>
    </source>
</evidence>
<evidence type="ECO:0000259" key="10">
    <source>
        <dbReference type="Pfam" id="PF00288"/>
    </source>
</evidence>
<feature type="binding site" evidence="9">
    <location>
        <begin position="111"/>
        <end position="121"/>
    </location>
    <ligand>
        <name>ATP</name>
        <dbReference type="ChEBI" id="CHEBI:30616"/>
    </ligand>
</feature>
<feature type="domain" description="GHMP kinase C-terminal" evidence="11">
    <location>
        <begin position="222"/>
        <end position="294"/>
    </location>
</feature>
<dbReference type="AlphaFoldDB" id="A0A1R4KF81"/>
<dbReference type="InterPro" id="IPR036554">
    <property type="entry name" value="GHMP_kinase_C_sf"/>
</dbReference>
<dbReference type="InterPro" id="IPR014721">
    <property type="entry name" value="Ribsml_uS5_D2-typ_fold_subgr"/>
</dbReference>